<organism evidence="1 2">
    <name type="scientific">Haematococcus lacustris</name>
    <name type="common">Green alga</name>
    <name type="synonym">Haematococcus pluvialis</name>
    <dbReference type="NCBI Taxonomy" id="44745"/>
    <lineage>
        <taxon>Eukaryota</taxon>
        <taxon>Viridiplantae</taxon>
        <taxon>Chlorophyta</taxon>
        <taxon>core chlorophytes</taxon>
        <taxon>Chlorophyceae</taxon>
        <taxon>CS clade</taxon>
        <taxon>Chlamydomonadales</taxon>
        <taxon>Haematococcaceae</taxon>
        <taxon>Haematococcus</taxon>
    </lineage>
</organism>
<proteinExistence type="predicted"/>
<accession>A0A699Y6H0</accession>
<evidence type="ECO:0000313" key="1">
    <source>
        <dbReference type="EMBL" id="GFH05633.1"/>
    </source>
</evidence>
<reference evidence="1 2" key="1">
    <citation type="submission" date="2020-02" db="EMBL/GenBank/DDBJ databases">
        <title>Draft genome sequence of Haematococcus lacustris strain NIES-144.</title>
        <authorList>
            <person name="Morimoto D."/>
            <person name="Nakagawa S."/>
            <person name="Yoshida T."/>
            <person name="Sawayama S."/>
        </authorList>
    </citation>
    <scope>NUCLEOTIDE SEQUENCE [LARGE SCALE GENOMIC DNA]</scope>
    <source>
        <strain evidence="1 2">NIES-144</strain>
    </source>
</reference>
<dbReference type="EMBL" id="BLLF01000004">
    <property type="protein sequence ID" value="GFH05633.1"/>
    <property type="molecule type" value="Genomic_DNA"/>
</dbReference>
<evidence type="ECO:0000313" key="2">
    <source>
        <dbReference type="Proteomes" id="UP000485058"/>
    </source>
</evidence>
<comment type="caution">
    <text evidence="1">The sequence shown here is derived from an EMBL/GenBank/DDBJ whole genome shotgun (WGS) entry which is preliminary data.</text>
</comment>
<dbReference type="AlphaFoldDB" id="A0A699Y6H0"/>
<name>A0A699Y6H0_HAELA</name>
<sequence length="284" mass="31249">MYNAGLVRAGDGEDPLGQFKLYCQQLLLLCLDPQADGRDDPDTAQLFRAANSMRLSSEAVASMQWVSCEAASGTKTRLKTMPGLEVSLAAVYEVGDSDSLLLRQGLDYADFEDDTVSAPAPGHRCKLVGSKRHQVVDSEGRCGLCLQNRAHTLYQVILSTSPHSKGGHQTFQTEMGGSCLERAVLYHGLCHFEGRLKAALLHQLKAAVRQHGGDLSASQVAVLQNAGFINKLWGCYKQLKWASENFQVKQRMKERNPVHHAVMQTMKRLHPDPQGYESDLALTP</sequence>
<keyword evidence="2" id="KW-1185">Reference proteome</keyword>
<dbReference type="Proteomes" id="UP000485058">
    <property type="component" value="Unassembled WGS sequence"/>
</dbReference>
<protein>
    <submittedName>
        <fullName evidence="1">Uncharacterized protein</fullName>
    </submittedName>
</protein>
<feature type="non-terminal residue" evidence="1">
    <location>
        <position position="1"/>
    </location>
</feature>
<gene>
    <name evidence="1" type="ORF">HaLaN_00132</name>
</gene>